<sequence length="304" mass="34609">MKTVAITGVGGFLGSHLCNKLLEMGVKVYGIDVKLDFQKQFTDNSNYVPVIADFEHYKELHTLINDQIDVFFHFAWQGGLLQNSFWDYELQLSNAKYACDAFVEAALMGANRFVNSGTNNQIEITQFLNSKDFTPRGTTIYASAKIALELMCKTLAQKYETEFVGCMIPMPYGDGNRSMQLFNVVAKNLIEGTSPKLIEGNNLYDMMYIGDIVDAFIAIAEKGKAGRTYYIGHRKLKTFRKWIEEIRDIVAPDVELKFGEYKDPLNMDYSCVDLDQLYNDTGFECQADFTETIKETFAWIKNNL</sequence>
<name>A0A3D2SI09_9BACE</name>
<dbReference type="InterPro" id="IPR036291">
    <property type="entry name" value="NAD(P)-bd_dom_sf"/>
</dbReference>
<dbReference type="Gene3D" id="3.40.50.720">
    <property type="entry name" value="NAD(P)-binding Rossmann-like Domain"/>
    <property type="match status" value="1"/>
</dbReference>
<gene>
    <name evidence="3" type="ORF">DHW31_09585</name>
</gene>
<evidence type="ECO:0000313" key="4">
    <source>
        <dbReference type="Proteomes" id="UP000263098"/>
    </source>
</evidence>
<dbReference type="SUPFAM" id="SSF51735">
    <property type="entry name" value="NAD(P)-binding Rossmann-fold domains"/>
    <property type="match status" value="1"/>
</dbReference>
<dbReference type="Pfam" id="PF01370">
    <property type="entry name" value="Epimerase"/>
    <property type="match status" value="1"/>
</dbReference>
<dbReference type="PANTHER" id="PTHR43000">
    <property type="entry name" value="DTDP-D-GLUCOSE 4,6-DEHYDRATASE-RELATED"/>
    <property type="match status" value="1"/>
</dbReference>
<comment type="similarity">
    <text evidence="1">Belongs to the NAD(P)-dependent epimerase/dehydratase family.</text>
</comment>
<dbReference type="AlphaFoldDB" id="A0A3D2SI09"/>
<dbReference type="InterPro" id="IPR001509">
    <property type="entry name" value="Epimerase_deHydtase"/>
</dbReference>
<evidence type="ECO:0000313" key="3">
    <source>
        <dbReference type="EMBL" id="HCK25011.1"/>
    </source>
</evidence>
<evidence type="ECO:0000256" key="1">
    <source>
        <dbReference type="ARBA" id="ARBA00007637"/>
    </source>
</evidence>
<dbReference type="EMBL" id="DPVG01000350">
    <property type="protein sequence ID" value="HCK25011.1"/>
    <property type="molecule type" value="Genomic_DNA"/>
</dbReference>
<dbReference type="Proteomes" id="UP000263098">
    <property type="component" value="Unassembled WGS sequence"/>
</dbReference>
<evidence type="ECO:0000259" key="2">
    <source>
        <dbReference type="Pfam" id="PF01370"/>
    </source>
</evidence>
<feature type="domain" description="NAD-dependent epimerase/dehydratase" evidence="2">
    <location>
        <begin position="4"/>
        <end position="232"/>
    </location>
</feature>
<accession>A0A3D2SI09</accession>
<proteinExistence type="inferred from homology"/>
<organism evidence="3 4">
    <name type="scientific">Bacteroides graminisolvens</name>
    <dbReference type="NCBI Taxonomy" id="477666"/>
    <lineage>
        <taxon>Bacteria</taxon>
        <taxon>Pseudomonadati</taxon>
        <taxon>Bacteroidota</taxon>
        <taxon>Bacteroidia</taxon>
        <taxon>Bacteroidales</taxon>
        <taxon>Bacteroidaceae</taxon>
        <taxon>Bacteroides</taxon>
    </lineage>
</organism>
<protein>
    <recommendedName>
        <fullName evidence="2">NAD-dependent epimerase/dehydratase domain-containing protein</fullName>
    </recommendedName>
</protein>
<reference evidence="3 4" key="1">
    <citation type="journal article" date="2018" name="Nat. Biotechnol.">
        <title>A standardized bacterial taxonomy based on genome phylogeny substantially revises the tree of life.</title>
        <authorList>
            <person name="Parks D.H."/>
            <person name="Chuvochina M."/>
            <person name="Waite D.W."/>
            <person name="Rinke C."/>
            <person name="Skarshewski A."/>
            <person name="Chaumeil P.A."/>
            <person name="Hugenholtz P."/>
        </authorList>
    </citation>
    <scope>NUCLEOTIDE SEQUENCE [LARGE SCALE GENOMIC DNA]</scope>
    <source>
        <strain evidence="3">UBA9667</strain>
    </source>
</reference>
<comment type="caution">
    <text evidence="3">The sequence shown here is derived from an EMBL/GenBank/DDBJ whole genome shotgun (WGS) entry which is preliminary data.</text>
</comment>